<evidence type="ECO:0000313" key="3">
    <source>
        <dbReference type="Proteomes" id="UP000177626"/>
    </source>
</evidence>
<accession>A0A1G2BXM7</accession>
<dbReference type="InterPro" id="IPR029063">
    <property type="entry name" value="SAM-dependent_MTases_sf"/>
</dbReference>
<dbReference type="Proteomes" id="UP000177626">
    <property type="component" value="Unassembled WGS sequence"/>
</dbReference>
<protein>
    <recommendedName>
        <fullName evidence="4">Glycosyl transferase family 1 domain-containing protein</fullName>
    </recommendedName>
</protein>
<dbReference type="SUPFAM" id="SSF53335">
    <property type="entry name" value="S-adenosyl-L-methionine-dependent methyltransferases"/>
    <property type="match status" value="1"/>
</dbReference>
<evidence type="ECO:0000313" key="2">
    <source>
        <dbReference type="EMBL" id="OGY93944.1"/>
    </source>
</evidence>
<reference evidence="2 3" key="1">
    <citation type="journal article" date="2016" name="Nat. Commun.">
        <title>Thousands of microbial genomes shed light on interconnected biogeochemical processes in an aquifer system.</title>
        <authorList>
            <person name="Anantharaman K."/>
            <person name="Brown C.T."/>
            <person name="Hug L.A."/>
            <person name="Sharon I."/>
            <person name="Castelle C.J."/>
            <person name="Probst A.J."/>
            <person name="Thomas B.C."/>
            <person name="Singh A."/>
            <person name="Wilkins M.J."/>
            <person name="Karaoz U."/>
            <person name="Brodie E.L."/>
            <person name="Williams K.H."/>
            <person name="Hubbard S.S."/>
            <person name="Banfield J.F."/>
        </authorList>
    </citation>
    <scope>NUCLEOTIDE SEQUENCE [LARGE SCALE GENOMIC DNA]</scope>
</reference>
<dbReference type="SUPFAM" id="SSF53756">
    <property type="entry name" value="UDP-Glycosyltransferase/glycogen phosphorylase"/>
    <property type="match status" value="1"/>
</dbReference>
<organism evidence="2 3">
    <name type="scientific">Candidatus Komeilibacteria bacterium RIFOXYC1_FULL_37_11</name>
    <dbReference type="NCBI Taxonomy" id="1798555"/>
    <lineage>
        <taxon>Bacteria</taxon>
        <taxon>Candidatus Komeiliibacteriota</taxon>
    </lineage>
</organism>
<dbReference type="Gene3D" id="3.40.50.2000">
    <property type="entry name" value="Glycogen Phosphorylase B"/>
    <property type="match status" value="1"/>
</dbReference>
<feature type="transmembrane region" description="Helical" evidence="1">
    <location>
        <begin position="587"/>
        <end position="611"/>
    </location>
</feature>
<evidence type="ECO:0008006" key="4">
    <source>
        <dbReference type="Google" id="ProtNLM"/>
    </source>
</evidence>
<keyword evidence="1" id="KW-0812">Transmembrane</keyword>
<evidence type="ECO:0000256" key="1">
    <source>
        <dbReference type="SAM" id="Phobius"/>
    </source>
</evidence>
<name>A0A1G2BXM7_9BACT</name>
<proteinExistence type="predicted"/>
<dbReference type="Pfam" id="PF13692">
    <property type="entry name" value="Glyco_trans_1_4"/>
    <property type="match status" value="1"/>
</dbReference>
<dbReference type="Gene3D" id="3.40.50.150">
    <property type="entry name" value="Vaccinia Virus protein VP39"/>
    <property type="match status" value="1"/>
</dbReference>
<sequence>MRVCYFGTYEKNYPRNSNVIKGLLVNNVEVVQCHVDLYTKFENKINLSVVKKVLLLANIFLSYIKLIIKRFSIGKVDYVIVGYPGQLDMFLARLLFLNKKIIFNPMLSIYDTMVEDRKISHNFLIKKFLYFLDRFSCVLADKVVLDTPEHADYFSKEFIIPRNKLAHAYIGADESIFFPLAKESNDKFKVLFYGKFSPLHGIDTIVRAAKILSKYPEIEFEIIGTGQVYKDIVNLSKALDSHNIKFVDWVDFEKLPHKIAQADVCLGGHFGASPKGQRVVANKVFQMIAMRKPVVVADCLSSKNAGFIDKENCLLCPAENPDFLANIILLIKNNSQLAEHISQGAIDLFKNRFTIFEIGRAFKFVLEYKRDSGLVLTPTYMMRKKIILEYIKNHNIKIDNFLEIGVGNGDMINTLSPYFNFGIGTDIGREVIDMVRRNINNSKIKFELRDFLESQEKDRYQLVVALEVLEHIEKDRLALNKINQLLSTGGLFIMSVPAHQSKWSISDEWAGHYRRYEKKELIKLLKDSGFEIEKFYNYGFPLTNVLWYVGKKFINKDKVLAIREANNKRSGIDRDVHRKFKFLFNNFFMWPFYLMQKLFVNFDFTPAYLVILKKSK</sequence>
<dbReference type="PANTHER" id="PTHR12526">
    <property type="entry name" value="GLYCOSYLTRANSFERASE"/>
    <property type="match status" value="1"/>
</dbReference>
<dbReference type="AlphaFoldDB" id="A0A1G2BXM7"/>
<keyword evidence="1" id="KW-0472">Membrane</keyword>
<comment type="caution">
    <text evidence="2">The sequence shown here is derived from an EMBL/GenBank/DDBJ whole genome shotgun (WGS) entry which is preliminary data.</text>
</comment>
<dbReference type="Pfam" id="PF13489">
    <property type="entry name" value="Methyltransf_23"/>
    <property type="match status" value="1"/>
</dbReference>
<dbReference type="PANTHER" id="PTHR12526:SF622">
    <property type="entry name" value="GLYCOSYLTRANSFERASE (GROUP I)"/>
    <property type="match status" value="1"/>
</dbReference>
<gene>
    <name evidence="2" type="ORF">A2406_03505</name>
</gene>
<keyword evidence="1" id="KW-1133">Transmembrane helix</keyword>
<dbReference type="EMBL" id="MHKQ01000014">
    <property type="protein sequence ID" value="OGY93944.1"/>
    <property type="molecule type" value="Genomic_DNA"/>
</dbReference>